<feature type="transmembrane region" description="Helical" evidence="6">
    <location>
        <begin position="41"/>
        <end position="65"/>
    </location>
</feature>
<dbReference type="PIRSF" id="PIRSF006324">
    <property type="entry name" value="LeuE"/>
    <property type="match status" value="1"/>
</dbReference>
<comment type="caution">
    <text evidence="7">The sequence shown here is derived from an EMBL/GenBank/DDBJ whole genome shotgun (WGS) entry which is preliminary data.</text>
</comment>
<dbReference type="RefSeq" id="WP_255035541.1">
    <property type="nucleotide sequence ID" value="NZ_RJUF01000003.1"/>
</dbReference>
<dbReference type="Pfam" id="PF01810">
    <property type="entry name" value="LysE"/>
    <property type="match status" value="1"/>
</dbReference>
<organism evidence="7 8">
    <name type="scientific">Lacihabitans soyangensis</name>
    <dbReference type="NCBI Taxonomy" id="869394"/>
    <lineage>
        <taxon>Bacteria</taxon>
        <taxon>Pseudomonadati</taxon>
        <taxon>Bacteroidota</taxon>
        <taxon>Cytophagia</taxon>
        <taxon>Cytophagales</taxon>
        <taxon>Leadbetterellaceae</taxon>
        <taxon>Lacihabitans</taxon>
    </lineage>
</organism>
<keyword evidence="4 6" id="KW-1133">Transmembrane helix</keyword>
<feature type="transmembrane region" description="Helical" evidence="6">
    <location>
        <begin position="155"/>
        <end position="177"/>
    </location>
</feature>
<dbReference type="GO" id="GO:0015171">
    <property type="term" value="F:amino acid transmembrane transporter activity"/>
    <property type="evidence" value="ECO:0007669"/>
    <property type="project" value="TreeGrafter"/>
</dbReference>
<keyword evidence="5 6" id="KW-0472">Membrane</keyword>
<dbReference type="Proteomes" id="UP001204144">
    <property type="component" value="Unassembled WGS sequence"/>
</dbReference>
<protein>
    <submittedName>
        <fullName evidence="7">LysE family translocator</fullName>
    </submittedName>
</protein>
<evidence type="ECO:0000256" key="6">
    <source>
        <dbReference type="SAM" id="Phobius"/>
    </source>
</evidence>
<accession>A0AAE3KRS5</accession>
<dbReference type="EMBL" id="RJUF01000003">
    <property type="protein sequence ID" value="MCP9761799.1"/>
    <property type="molecule type" value="Genomic_DNA"/>
</dbReference>
<evidence type="ECO:0000256" key="2">
    <source>
        <dbReference type="ARBA" id="ARBA00022475"/>
    </source>
</evidence>
<dbReference type="InterPro" id="IPR001123">
    <property type="entry name" value="LeuE-type"/>
</dbReference>
<dbReference type="GO" id="GO:0005886">
    <property type="term" value="C:plasma membrane"/>
    <property type="evidence" value="ECO:0007669"/>
    <property type="project" value="UniProtKB-SubCell"/>
</dbReference>
<dbReference type="PANTHER" id="PTHR30086:SF20">
    <property type="entry name" value="ARGININE EXPORTER PROTEIN ARGO-RELATED"/>
    <property type="match status" value="1"/>
</dbReference>
<keyword evidence="8" id="KW-1185">Reference proteome</keyword>
<dbReference type="AlphaFoldDB" id="A0AAE3KRS5"/>
<evidence type="ECO:0000256" key="5">
    <source>
        <dbReference type="ARBA" id="ARBA00023136"/>
    </source>
</evidence>
<evidence type="ECO:0000256" key="4">
    <source>
        <dbReference type="ARBA" id="ARBA00022989"/>
    </source>
</evidence>
<reference evidence="7 8" key="1">
    <citation type="submission" date="2018-11" db="EMBL/GenBank/DDBJ databases">
        <title>Novel bacteria species description.</title>
        <authorList>
            <person name="Han J.-H."/>
        </authorList>
    </citation>
    <scope>NUCLEOTIDE SEQUENCE [LARGE SCALE GENOMIC DNA]</scope>
    <source>
        <strain evidence="7 8">KCTC23259</strain>
    </source>
</reference>
<feature type="transmembrane region" description="Helical" evidence="6">
    <location>
        <begin position="114"/>
        <end position="135"/>
    </location>
</feature>
<feature type="transmembrane region" description="Helical" evidence="6">
    <location>
        <begin position="6"/>
        <end position="29"/>
    </location>
</feature>
<proteinExistence type="predicted"/>
<dbReference type="PANTHER" id="PTHR30086">
    <property type="entry name" value="ARGININE EXPORTER PROTEIN ARGO"/>
    <property type="match status" value="1"/>
</dbReference>
<keyword evidence="3 6" id="KW-0812">Transmembrane</keyword>
<evidence type="ECO:0000256" key="3">
    <source>
        <dbReference type="ARBA" id="ARBA00022692"/>
    </source>
</evidence>
<gene>
    <name evidence="7" type="ORF">EGI31_02450</name>
</gene>
<name>A0AAE3KRS5_9BACT</name>
<comment type="subcellular location">
    <subcellularLocation>
        <location evidence="1">Cell membrane</location>
        <topology evidence="1">Multi-pass membrane protein</topology>
    </subcellularLocation>
</comment>
<sequence>MIPSNELVIFILAAFGLVITPGPNMIYLISRSISQGKKAGFISLLGVISGFLFHIILVSFGLTTILMSIPFTYFILKTVGVFYLLYLAFEAIKISGKNVFQAQNNLTIDNPPKLFSMGFFTNVLNPKIAFFYVSFFPQFIKTENGSVFSQSIQLGLTQMAVSFMVNLLIVLSAAKCAQWFNKNPVYLKIQRWFMATILASLALKMALDKK</sequence>
<keyword evidence="2" id="KW-1003">Cell membrane</keyword>
<feature type="transmembrane region" description="Helical" evidence="6">
    <location>
        <begin position="71"/>
        <end position="89"/>
    </location>
</feature>
<evidence type="ECO:0000313" key="8">
    <source>
        <dbReference type="Proteomes" id="UP001204144"/>
    </source>
</evidence>
<evidence type="ECO:0000256" key="1">
    <source>
        <dbReference type="ARBA" id="ARBA00004651"/>
    </source>
</evidence>
<evidence type="ECO:0000313" key="7">
    <source>
        <dbReference type="EMBL" id="MCP9761799.1"/>
    </source>
</evidence>